<gene>
    <name evidence="14" type="primary">glpK</name>
    <name evidence="14" type="ORF">MESINF_0269</name>
</gene>
<protein>
    <recommendedName>
        <fullName evidence="3">glycerol kinase</fullName>
        <ecNumber evidence="3">2.7.1.30</ecNumber>
    </recommendedName>
    <alternativeName>
        <fullName evidence="9">ATP:glycerol 3-phosphotransferase</fullName>
    </alternativeName>
</protein>
<keyword evidence="7" id="KW-0319">Glycerol metabolism</keyword>
<dbReference type="PROSITE" id="PS00445">
    <property type="entry name" value="FGGY_KINASES_2"/>
    <property type="match status" value="1"/>
</dbReference>
<dbReference type="InterPro" id="IPR000577">
    <property type="entry name" value="Carb_kinase_FGGY"/>
</dbReference>
<keyword evidence="15" id="KW-1185">Reference proteome</keyword>
<evidence type="ECO:0000256" key="3">
    <source>
        <dbReference type="ARBA" id="ARBA00012099"/>
    </source>
</evidence>
<keyword evidence="4 11" id="KW-0808">Transferase</keyword>
<keyword evidence="8" id="KW-0067">ATP-binding</keyword>
<dbReference type="NCBIfam" id="TIGR01311">
    <property type="entry name" value="glycerol_kin"/>
    <property type="match status" value="1"/>
</dbReference>
<dbReference type="GO" id="GO:0006072">
    <property type="term" value="P:glycerol-3-phosphate metabolic process"/>
    <property type="evidence" value="ECO:0007669"/>
    <property type="project" value="InterPro"/>
</dbReference>
<dbReference type="FunFam" id="3.30.420.40:FF:000007">
    <property type="entry name" value="Glycerol kinase"/>
    <property type="match status" value="1"/>
</dbReference>
<dbReference type="FunFam" id="3.30.420.40:FF:000008">
    <property type="entry name" value="Glycerol kinase"/>
    <property type="match status" value="1"/>
</dbReference>
<dbReference type="InterPro" id="IPR018483">
    <property type="entry name" value="Carb_kinase_FGGY_CS"/>
</dbReference>
<dbReference type="AlphaFoldDB" id="A0A7Z7LCX4"/>
<dbReference type="InterPro" id="IPR018484">
    <property type="entry name" value="FGGY_N"/>
</dbReference>
<evidence type="ECO:0000256" key="2">
    <source>
        <dbReference type="ARBA" id="ARBA00009156"/>
    </source>
</evidence>
<dbReference type="InterPro" id="IPR018485">
    <property type="entry name" value="FGGY_C"/>
</dbReference>
<evidence type="ECO:0000256" key="5">
    <source>
        <dbReference type="ARBA" id="ARBA00022741"/>
    </source>
</evidence>
<dbReference type="SUPFAM" id="SSF53067">
    <property type="entry name" value="Actin-like ATPase domain"/>
    <property type="match status" value="2"/>
</dbReference>
<dbReference type="GO" id="GO:0005829">
    <property type="term" value="C:cytosol"/>
    <property type="evidence" value="ECO:0007669"/>
    <property type="project" value="TreeGrafter"/>
</dbReference>
<comment type="catalytic activity">
    <reaction evidence="10">
        <text>glycerol + ATP = sn-glycerol 3-phosphate + ADP + H(+)</text>
        <dbReference type="Rhea" id="RHEA:21644"/>
        <dbReference type="ChEBI" id="CHEBI:15378"/>
        <dbReference type="ChEBI" id="CHEBI:17754"/>
        <dbReference type="ChEBI" id="CHEBI:30616"/>
        <dbReference type="ChEBI" id="CHEBI:57597"/>
        <dbReference type="ChEBI" id="CHEBI:456216"/>
        <dbReference type="EC" id="2.7.1.30"/>
    </reaction>
</comment>
<evidence type="ECO:0000256" key="4">
    <source>
        <dbReference type="ARBA" id="ARBA00022679"/>
    </source>
</evidence>
<dbReference type="PROSITE" id="PS00933">
    <property type="entry name" value="FGGY_KINASES_1"/>
    <property type="match status" value="1"/>
</dbReference>
<accession>A0A7Z7LCX4</accession>
<dbReference type="PIRSF" id="PIRSF000538">
    <property type="entry name" value="GlpK"/>
    <property type="match status" value="1"/>
</dbReference>
<evidence type="ECO:0000256" key="10">
    <source>
        <dbReference type="ARBA" id="ARBA00052101"/>
    </source>
</evidence>
<evidence type="ECO:0000256" key="9">
    <source>
        <dbReference type="ARBA" id="ARBA00043149"/>
    </source>
</evidence>
<dbReference type="CDD" id="cd07769">
    <property type="entry name" value="ASKHA_NBD_FGGY_GK"/>
    <property type="match status" value="1"/>
</dbReference>
<evidence type="ECO:0000256" key="11">
    <source>
        <dbReference type="RuleBase" id="RU003733"/>
    </source>
</evidence>
<feature type="domain" description="Carbohydrate kinase FGGY C-terminal" evidence="13">
    <location>
        <begin position="252"/>
        <end position="438"/>
    </location>
</feature>
<evidence type="ECO:0000256" key="7">
    <source>
        <dbReference type="ARBA" id="ARBA00022798"/>
    </source>
</evidence>
<dbReference type="EMBL" id="LS974202">
    <property type="protein sequence ID" value="SSC11718.1"/>
    <property type="molecule type" value="Genomic_DNA"/>
</dbReference>
<dbReference type="Pfam" id="PF00370">
    <property type="entry name" value="FGGY_N"/>
    <property type="match status" value="1"/>
</dbReference>
<dbReference type="Proteomes" id="UP000250796">
    <property type="component" value="Chromosome MESINF"/>
</dbReference>
<dbReference type="PANTHER" id="PTHR10196">
    <property type="entry name" value="SUGAR KINASE"/>
    <property type="match status" value="1"/>
</dbReference>
<dbReference type="GO" id="GO:0005524">
    <property type="term" value="F:ATP binding"/>
    <property type="evidence" value="ECO:0007669"/>
    <property type="project" value="UniProtKB-KW"/>
</dbReference>
<evidence type="ECO:0000259" key="12">
    <source>
        <dbReference type="Pfam" id="PF00370"/>
    </source>
</evidence>
<evidence type="ECO:0000256" key="6">
    <source>
        <dbReference type="ARBA" id="ARBA00022777"/>
    </source>
</evidence>
<dbReference type="Gene3D" id="3.30.420.40">
    <property type="match status" value="2"/>
</dbReference>
<dbReference type="EC" id="2.7.1.30" evidence="3"/>
<sequence length="486" mass="54681">MSYILAIDQGTSSSKAVLFDEEFYQVAVSQEEFRQIYPNPGRVEHDPRDIILSTMSSVENVVSDARVSYREIEAIGITNQRETVVAWDAITGQPLCNAIVWQDRRTTERCKELREKFGEKIHLKTGLMPDPYFSATKMEWMLQNVPAVQEAAKRRTLRFGTIDSWLVWNLTREKRFVCDYSNASRTMLFNIQELKWDRELLDMFGIDEEFLPKVVDSCNALGASIYGPEIAGIAGDQQASLFGQTAFSRGDAKCTYGTGSFILMNTGSEPKYSRHGLLTTIGWKLGKDIIYAIEGSIFASGALITWLKEGLEIIASPSETESLAREVQDNGGVYFSGALTGLGAPYWDASARGTLIGLTRGTKKGHIVRAVLEYITFRTREILELMEEETGIKLKKLLVDGGVTRNNFLMEMQANVLGIPVDRSLIKETTALGAAMLSGLCTGLWDMEVLKNRRISEVEFEPSGNRMEEEFSKWKEALRRSMNWER</sequence>
<name>A0A7Z7LCX4_9BACT</name>
<organism evidence="14 15">
    <name type="scientific">Mesotoga infera</name>
    <dbReference type="NCBI Taxonomy" id="1236046"/>
    <lineage>
        <taxon>Bacteria</taxon>
        <taxon>Thermotogati</taxon>
        <taxon>Thermotogota</taxon>
        <taxon>Thermotogae</taxon>
        <taxon>Kosmotogales</taxon>
        <taxon>Kosmotogaceae</taxon>
        <taxon>Mesotoga</taxon>
    </lineage>
</organism>
<evidence type="ECO:0000256" key="1">
    <source>
        <dbReference type="ARBA" id="ARBA00005190"/>
    </source>
</evidence>
<evidence type="ECO:0000259" key="13">
    <source>
        <dbReference type="Pfam" id="PF02782"/>
    </source>
</evidence>
<proteinExistence type="inferred from homology"/>
<dbReference type="KEGG" id="minf:MESINF_0269"/>
<reference evidence="14 15" key="1">
    <citation type="submission" date="2017-01" db="EMBL/GenBank/DDBJ databases">
        <authorList>
            <person name="Erauso G."/>
        </authorList>
    </citation>
    <scope>NUCLEOTIDE SEQUENCE [LARGE SCALE GENOMIC DNA]</scope>
    <source>
        <strain evidence="14">MESINF1</strain>
    </source>
</reference>
<dbReference type="InterPro" id="IPR005999">
    <property type="entry name" value="Glycerol_kin"/>
</dbReference>
<evidence type="ECO:0000256" key="8">
    <source>
        <dbReference type="ARBA" id="ARBA00022840"/>
    </source>
</evidence>
<feature type="domain" description="Carbohydrate kinase FGGY N-terminal" evidence="12">
    <location>
        <begin position="3"/>
        <end position="243"/>
    </location>
</feature>
<keyword evidence="5" id="KW-0547">Nucleotide-binding</keyword>
<comment type="similarity">
    <text evidence="2 11">Belongs to the FGGY kinase family.</text>
</comment>
<dbReference type="GO" id="GO:0006071">
    <property type="term" value="P:glycerol metabolic process"/>
    <property type="evidence" value="ECO:0007669"/>
    <property type="project" value="UniProtKB-KW"/>
</dbReference>
<dbReference type="NCBIfam" id="NF000756">
    <property type="entry name" value="PRK00047.1"/>
    <property type="match status" value="1"/>
</dbReference>
<dbReference type="PANTHER" id="PTHR10196:SF69">
    <property type="entry name" value="GLYCEROL KINASE"/>
    <property type="match status" value="1"/>
</dbReference>
<keyword evidence="6 11" id="KW-0418">Kinase</keyword>
<dbReference type="Pfam" id="PF02782">
    <property type="entry name" value="FGGY_C"/>
    <property type="match status" value="1"/>
</dbReference>
<dbReference type="InterPro" id="IPR043129">
    <property type="entry name" value="ATPase_NBD"/>
</dbReference>
<evidence type="ECO:0000313" key="15">
    <source>
        <dbReference type="Proteomes" id="UP000250796"/>
    </source>
</evidence>
<evidence type="ECO:0000313" key="14">
    <source>
        <dbReference type="EMBL" id="SSC11718.1"/>
    </source>
</evidence>
<dbReference type="GO" id="GO:0004370">
    <property type="term" value="F:glycerol kinase activity"/>
    <property type="evidence" value="ECO:0007669"/>
    <property type="project" value="UniProtKB-EC"/>
</dbReference>
<comment type="pathway">
    <text evidence="1">Polyol metabolism; glycerol degradation via glycerol kinase pathway; sn-glycerol 3-phosphate from glycerol: step 1/1.</text>
</comment>
<dbReference type="RefSeq" id="WP_169698164.1">
    <property type="nucleotide sequence ID" value="NZ_LS974202.1"/>
</dbReference>